<dbReference type="EMBL" id="NSJV01000417">
    <property type="protein sequence ID" value="PAU46813.1"/>
    <property type="molecule type" value="Genomic_DNA"/>
</dbReference>
<sequence>MRKNRNRAWRATGIVTALATAAAIASVAPVQAQTQSQPQARVTAELSAWISDGWGGGTVTSQPAGINCHTTAWDPYGSEDPPWNPEGTCTASFEVGTVVTFTATADPGSYVNFDPIPNPVTIRDGYNFTWAMFCPIDGLCYPG</sequence>
<keyword evidence="1" id="KW-0732">Signal</keyword>
<comment type="caution">
    <text evidence="2">The sequence shown here is derived from an EMBL/GenBank/DDBJ whole genome shotgun (WGS) entry which is preliminary data.</text>
</comment>
<name>A0A2A2D2Z9_9ACTN</name>
<protein>
    <recommendedName>
        <fullName evidence="4">Secreted protein</fullName>
    </recommendedName>
</protein>
<dbReference type="RefSeq" id="WP_095582683.1">
    <property type="nucleotide sequence ID" value="NZ_JAJQQQ010000010.1"/>
</dbReference>
<organism evidence="2 3">
    <name type="scientific">Streptomyces albireticuli</name>
    <dbReference type="NCBI Taxonomy" id="1940"/>
    <lineage>
        <taxon>Bacteria</taxon>
        <taxon>Bacillati</taxon>
        <taxon>Actinomycetota</taxon>
        <taxon>Actinomycetes</taxon>
        <taxon>Kitasatosporales</taxon>
        <taxon>Streptomycetaceae</taxon>
        <taxon>Streptomyces</taxon>
    </lineage>
</organism>
<feature type="chain" id="PRO_5013013881" description="Secreted protein" evidence="1">
    <location>
        <begin position="33"/>
        <end position="143"/>
    </location>
</feature>
<accession>A0A2A2D2Z9</accession>
<evidence type="ECO:0000256" key="1">
    <source>
        <dbReference type="SAM" id="SignalP"/>
    </source>
</evidence>
<evidence type="ECO:0000313" key="3">
    <source>
        <dbReference type="Proteomes" id="UP000218944"/>
    </source>
</evidence>
<evidence type="ECO:0000313" key="2">
    <source>
        <dbReference type="EMBL" id="PAU46813.1"/>
    </source>
</evidence>
<dbReference type="Proteomes" id="UP000218944">
    <property type="component" value="Unassembled WGS sequence"/>
</dbReference>
<gene>
    <name evidence="2" type="ORF">CK936_22085</name>
</gene>
<evidence type="ECO:0008006" key="4">
    <source>
        <dbReference type="Google" id="ProtNLM"/>
    </source>
</evidence>
<dbReference type="AlphaFoldDB" id="A0A2A2D2Z9"/>
<reference evidence="2 3" key="1">
    <citation type="submission" date="2017-08" db="EMBL/GenBank/DDBJ databases">
        <title>Genome sequence of Streptomyces albireticuli NRRL B-1670.</title>
        <authorList>
            <person name="Graham D.E."/>
            <person name="Mahan K.M."/>
            <person name="Klingeman D.M."/>
            <person name="Hettich R.L."/>
            <person name="Parry R.J."/>
            <person name="Spain J.C."/>
        </authorList>
    </citation>
    <scope>NUCLEOTIDE SEQUENCE [LARGE SCALE GENOMIC DNA]</scope>
    <source>
        <strain evidence="2 3">NRRL B-1670</strain>
    </source>
</reference>
<feature type="signal peptide" evidence="1">
    <location>
        <begin position="1"/>
        <end position="32"/>
    </location>
</feature>
<keyword evidence="3" id="KW-1185">Reference proteome</keyword>
<proteinExistence type="predicted"/>